<feature type="compositionally biased region" description="Basic residues" evidence="1">
    <location>
        <begin position="1"/>
        <end position="30"/>
    </location>
</feature>
<feature type="region of interest" description="Disordered" evidence="1">
    <location>
        <begin position="1"/>
        <end position="32"/>
    </location>
</feature>
<evidence type="ECO:0000256" key="1">
    <source>
        <dbReference type="SAM" id="MobiDB-lite"/>
    </source>
</evidence>
<accession>A0A9W7ZY53</accession>
<organism evidence="2 3">
    <name type="scientific">Mycoemilia scoparia</name>
    <dbReference type="NCBI Taxonomy" id="417184"/>
    <lineage>
        <taxon>Eukaryota</taxon>
        <taxon>Fungi</taxon>
        <taxon>Fungi incertae sedis</taxon>
        <taxon>Zoopagomycota</taxon>
        <taxon>Kickxellomycotina</taxon>
        <taxon>Kickxellomycetes</taxon>
        <taxon>Kickxellales</taxon>
        <taxon>Kickxellaceae</taxon>
        <taxon>Mycoemilia</taxon>
    </lineage>
</organism>
<feature type="compositionally biased region" description="Low complexity" evidence="1">
    <location>
        <begin position="477"/>
        <end position="492"/>
    </location>
</feature>
<feature type="region of interest" description="Disordered" evidence="1">
    <location>
        <begin position="267"/>
        <end position="318"/>
    </location>
</feature>
<reference evidence="2" key="1">
    <citation type="submission" date="2022-07" db="EMBL/GenBank/DDBJ databases">
        <title>Phylogenomic reconstructions and comparative analyses of Kickxellomycotina fungi.</title>
        <authorList>
            <person name="Reynolds N.K."/>
            <person name="Stajich J.E."/>
            <person name="Barry K."/>
            <person name="Grigoriev I.V."/>
            <person name="Crous P."/>
            <person name="Smith M.E."/>
        </authorList>
    </citation>
    <scope>NUCLEOTIDE SEQUENCE</scope>
    <source>
        <strain evidence="2">NBRC 100468</strain>
    </source>
</reference>
<dbReference type="AlphaFoldDB" id="A0A9W7ZY53"/>
<feature type="compositionally biased region" description="Low complexity" evidence="1">
    <location>
        <begin position="365"/>
        <end position="391"/>
    </location>
</feature>
<keyword evidence="3" id="KW-1185">Reference proteome</keyword>
<feature type="region of interest" description="Disordered" evidence="1">
    <location>
        <begin position="365"/>
        <end position="399"/>
    </location>
</feature>
<evidence type="ECO:0000313" key="3">
    <source>
        <dbReference type="Proteomes" id="UP001150538"/>
    </source>
</evidence>
<dbReference type="EMBL" id="JANBPU010000033">
    <property type="protein sequence ID" value="KAJ1919060.1"/>
    <property type="molecule type" value="Genomic_DNA"/>
</dbReference>
<comment type="caution">
    <text evidence="2">The sequence shown here is derived from an EMBL/GenBank/DDBJ whole genome shotgun (WGS) entry which is preliminary data.</text>
</comment>
<dbReference type="Proteomes" id="UP001150538">
    <property type="component" value="Unassembled WGS sequence"/>
</dbReference>
<sequence length="607" mass="67469">MHKLYSNRSGHKSASHIHVSKKRNSGKLKSRLSLPSSEINAGFPNRFSYYQQLAAARIQEVDNPMTHSLWPLVNKSRISLVGPKRKSYGQKGLIHQVNSIASKRISRSSVATGGANSSSSDISAIAYLNASHDSGTSSTGFDPDIVTDNDNDVENIYKVYSELWDQFGTSDEHNWPPSPKHKKRPHRFSYTSSIGGGRKAMSITSARIRNGYSGLSKRSTSLQRSIRRFSFTTFNHVRSLIAPSNQIPPLPKSKQFLDKMDSSSRFGLGIRSHSNRNIRSRSTTSLTSRPKSIASMFLLRLPKKSSSKKDSKKGLPRNVPSFLSLRQQLYSHEKKQPLVAPRLTSSASFSRYRRFGDFIKRSTSISKSSRNDNSMNTSSNSNSTDNITINRPDGRKHILNADSTRSLPSFSMAYRHNNSMEGSAGSPSQVYSNSFCESSFLSTRSYSKTIQPGTNFRNSSAVPVPKLKLNVAYQNENNNNNTSNSTSNTNSNLVTESGLGMSTSETIVDDRTSFSQIINSNNRSRLSLSPAIDSECRREFGTRKSSSSLRFMWPTRKSFSFKRKSSSVLAKRGSGFITEGGKRSKIASHINRLSKSFYSSLKSLVKV</sequence>
<feature type="region of interest" description="Disordered" evidence="1">
    <location>
        <begin position="171"/>
        <end position="195"/>
    </location>
</feature>
<proteinExistence type="predicted"/>
<feature type="compositionally biased region" description="Low complexity" evidence="1">
    <location>
        <begin position="280"/>
        <end position="289"/>
    </location>
</feature>
<name>A0A9W7ZY53_9FUNG</name>
<gene>
    <name evidence="2" type="ORF">H4219_002214</name>
</gene>
<evidence type="ECO:0000313" key="2">
    <source>
        <dbReference type="EMBL" id="KAJ1919060.1"/>
    </source>
</evidence>
<feature type="region of interest" description="Disordered" evidence="1">
    <location>
        <begin position="475"/>
        <end position="497"/>
    </location>
</feature>
<protein>
    <submittedName>
        <fullName evidence="2">Uncharacterized protein</fullName>
    </submittedName>
</protein>